<feature type="compositionally biased region" description="Pro residues" evidence="1">
    <location>
        <begin position="86"/>
        <end position="96"/>
    </location>
</feature>
<name>A0LSK8_ACIC1</name>
<evidence type="ECO:0000256" key="2">
    <source>
        <dbReference type="SAM" id="Phobius"/>
    </source>
</evidence>
<evidence type="ECO:0008006" key="5">
    <source>
        <dbReference type="Google" id="ProtNLM"/>
    </source>
</evidence>
<evidence type="ECO:0000313" key="3">
    <source>
        <dbReference type="EMBL" id="ABK52418.1"/>
    </source>
</evidence>
<feature type="transmembrane region" description="Helical" evidence="2">
    <location>
        <begin position="21"/>
        <end position="47"/>
    </location>
</feature>
<dbReference type="EMBL" id="CP000481">
    <property type="protein sequence ID" value="ABK52418.1"/>
    <property type="molecule type" value="Genomic_DNA"/>
</dbReference>
<protein>
    <recommendedName>
        <fullName evidence="5">ATP synthase protein I</fullName>
    </recommendedName>
</protein>
<feature type="transmembrane region" description="Helical" evidence="2">
    <location>
        <begin position="53"/>
        <end position="75"/>
    </location>
</feature>
<dbReference type="STRING" id="351607.Acel_0645"/>
<sequence>MSAPEERRLRRMNQDRGRPQLGLYALVGIGSLNVGTLVTGLVIGWLADGWLGSFPALTITGLGVGIVAGLVASWLRIRAYFAHPEPAGPPRTQPPGEPDDDE</sequence>
<keyword evidence="2" id="KW-0812">Transmembrane</keyword>
<keyword evidence="2" id="KW-0472">Membrane</keyword>
<evidence type="ECO:0000256" key="1">
    <source>
        <dbReference type="SAM" id="MobiDB-lite"/>
    </source>
</evidence>
<organism evidence="3 4">
    <name type="scientific">Acidothermus cellulolyticus (strain ATCC 43068 / DSM 8971 / 11B)</name>
    <dbReference type="NCBI Taxonomy" id="351607"/>
    <lineage>
        <taxon>Bacteria</taxon>
        <taxon>Bacillati</taxon>
        <taxon>Actinomycetota</taxon>
        <taxon>Actinomycetes</taxon>
        <taxon>Acidothermales</taxon>
        <taxon>Acidothermaceae</taxon>
        <taxon>Acidothermus</taxon>
    </lineage>
</organism>
<feature type="region of interest" description="Disordered" evidence="1">
    <location>
        <begin position="83"/>
        <end position="102"/>
    </location>
</feature>
<dbReference type="InParanoid" id="A0LSK8"/>
<keyword evidence="4" id="KW-1185">Reference proteome</keyword>
<evidence type="ECO:0000313" key="4">
    <source>
        <dbReference type="Proteomes" id="UP000008221"/>
    </source>
</evidence>
<gene>
    <name evidence="3" type="ordered locus">Acel_0645</name>
</gene>
<proteinExistence type="predicted"/>
<keyword evidence="2" id="KW-1133">Transmembrane helix</keyword>
<dbReference type="Proteomes" id="UP000008221">
    <property type="component" value="Chromosome"/>
</dbReference>
<dbReference type="KEGG" id="ace:Acel_0645"/>
<reference evidence="3 4" key="1">
    <citation type="journal article" date="2009" name="Genome Res.">
        <title>Complete genome of the cellulolytic thermophile Acidothermus cellulolyticus 11B provides insights into its ecophysiological and evolutionary adaptations.</title>
        <authorList>
            <person name="Barabote R.D."/>
            <person name="Xie G."/>
            <person name="Leu D.H."/>
            <person name="Normand P."/>
            <person name="Necsulea A."/>
            <person name="Daubin V."/>
            <person name="Medigue C."/>
            <person name="Adney W.S."/>
            <person name="Xu X.C."/>
            <person name="Lapidus A."/>
            <person name="Parales R.E."/>
            <person name="Detter C."/>
            <person name="Pujic P."/>
            <person name="Bruce D."/>
            <person name="Lavire C."/>
            <person name="Challacombe J.F."/>
            <person name="Brettin T.S."/>
            <person name="Berry A.M."/>
        </authorList>
    </citation>
    <scope>NUCLEOTIDE SEQUENCE [LARGE SCALE GENOMIC DNA]</scope>
    <source>
        <strain evidence="4">ATCC 43068 / DSM 8971 / 11B</strain>
    </source>
</reference>
<dbReference type="HOGENOM" id="CLU_2271252_0_0_11"/>
<accession>A0LSK8</accession>
<dbReference type="AlphaFoldDB" id="A0LSK8"/>